<keyword evidence="5 10" id="KW-0812">Transmembrane</keyword>
<feature type="transmembrane region" description="Helical" evidence="10">
    <location>
        <begin position="187"/>
        <end position="210"/>
    </location>
</feature>
<evidence type="ECO:0000313" key="11">
    <source>
        <dbReference type="EMBL" id="OEH92443.1"/>
    </source>
</evidence>
<dbReference type="OrthoDB" id="9810952at2"/>
<dbReference type="GO" id="GO:0015379">
    <property type="term" value="F:potassium:chloride symporter activity"/>
    <property type="evidence" value="ECO:0007669"/>
    <property type="project" value="InterPro"/>
</dbReference>
<feature type="transmembrane region" description="Helical" evidence="10">
    <location>
        <begin position="401"/>
        <end position="422"/>
    </location>
</feature>
<dbReference type="RefSeq" id="WP_069717520.1">
    <property type="nucleotide sequence ID" value="NZ_MJEH01000028.1"/>
</dbReference>
<dbReference type="AlphaFoldDB" id="A0A1E5LEE3"/>
<evidence type="ECO:0000313" key="12">
    <source>
        <dbReference type="Proteomes" id="UP000095209"/>
    </source>
</evidence>
<keyword evidence="8" id="KW-0406">Ion transport</keyword>
<evidence type="ECO:0000256" key="1">
    <source>
        <dbReference type="ARBA" id="ARBA00004651"/>
    </source>
</evidence>
<keyword evidence="6" id="KW-0630">Potassium</keyword>
<keyword evidence="2" id="KW-0813">Transport</keyword>
<evidence type="ECO:0000256" key="3">
    <source>
        <dbReference type="ARBA" id="ARBA00022475"/>
    </source>
</evidence>
<evidence type="ECO:0000256" key="8">
    <source>
        <dbReference type="ARBA" id="ARBA00023065"/>
    </source>
</evidence>
<evidence type="ECO:0000256" key="6">
    <source>
        <dbReference type="ARBA" id="ARBA00022958"/>
    </source>
</evidence>
<protein>
    <submittedName>
        <fullName evidence="11">Ktr system potassium transporter B</fullName>
    </submittedName>
</protein>
<dbReference type="InterPro" id="IPR004772">
    <property type="entry name" value="TrkH"/>
</dbReference>
<evidence type="ECO:0000256" key="2">
    <source>
        <dbReference type="ARBA" id="ARBA00022448"/>
    </source>
</evidence>
<accession>A0A1E5LEE3</accession>
<dbReference type="PANTHER" id="PTHR32024">
    <property type="entry name" value="TRK SYSTEM POTASSIUM UPTAKE PROTEIN TRKG-RELATED"/>
    <property type="match status" value="1"/>
</dbReference>
<feature type="transmembrane region" description="Helical" evidence="10">
    <location>
        <begin position="72"/>
        <end position="96"/>
    </location>
</feature>
<keyword evidence="3" id="KW-1003">Cell membrane</keyword>
<dbReference type="Proteomes" id="UP000095209">
    <property type="component" value="Unassembled WGS sequence"/>
</dbReference>
<evidence type="ECO:0000256" key="10">
    <source>
        <dbReference type="SAM" id="Phobius"/>
    </source>
</evidence>
<sequence>MRKMYKLLTPAQVLLASLITAIVVGTILLKLPIATTEPIAWIDALFTTVSAISVTGLIVVDTGTVFTIFGQLVILLLVQLGGIGIMTFAVLVFILLGRKVFFRQRMWVQQALNQSKQGGVVRLVKRIIMYSLVVESIAFVFLSANWVPQFGWRSGLYASLFHTISAFNNAGFSIWSDNLTSVASDPIANVTISLLFIIGGLGFTVMVDVWNSKSFREMSLHTKIMLVSTLTINVLVFLIVFLVEYKNPNTLGPMSFGEKTLAAYFQAVTPRTAGFNTVDIASLDHATLSLYVLLMFVGAGSTSTGGGIKLTTFFAIASTAFMFFGNRHEIIVFRRTLPQSVIIRSIAVTFIASAFIFIAVFILDLTEEAPFLMILFEVVSAFGTVGLSMGLTSELTSIGKLIIIIMMFVGKVGPLTLAYAIAKKEPTQISYPKEDIFIG</sequence>
<feature type="transmembrane region" description="Helical" evidence="10">
    <location>
        <begin position="369"/>
        <end position="389"/>
    </location>
</feature>
<keyword evidence="4" id="KW-0633">Potassium transport</keyword>
<evidence type="ECO:0000256" key="7">
    <source>
        <dbReference type="ARBA" id="ARBA00022989"/>
    </source>
</evidence>
<feature type="transmembrane region" description="Helical" evidence="10">
    <location>
        <begin position="291"/>
        <end position="324"/>
    </location>
</feature>
<feature type="transmembrane region" description="Helical" evidence="10">
    <location>
        <begin position="345"/>
        <end position="363"/>
    </location>
</feature>
<feature type="transmembrane region" description="Helical" evidence="10">
    <location>
        <begin position="154"/>
        <end position="175"/>
    </location>
</feature>
<proteinExistence type="predicted"/>
<keyword evidence="7 10" id="KW-1133">Transmembrane helix</keyword>
<dbReference type="GO" id="GO:0005886">
    <property type="term" value="C:plasma membrane"/>
    <property type="evidence" value="ECO:0007669"/>
    <property type="project" value="UniProtKB-SubCell"/>
</dbReference>
<name>A0A1E5LEE3_9BACI</name>
<keyword evidence="9 10" id="KW-0472">Membrane</keyword>
<comment type="subcellular location">
    <subcellularLocation>
        <location evidence="1">Cell membrane</location>
        <topology evidence="1">Multi-pass membrane protein</topology>
    </subcellularLocation>
</comment>
<evidence type="ECO:0000256" key="5">
    <source>
        <dbReference type="ARBA" id="ARBA00022692"/>
    </source>
</evidence>
<organism evidence="11 12">
    <name type="scientific">Bacillus solimangrovi</name>
    <dbReference type="NCBI Taxonomy" id="1305675"/>
    <lineage>
        <taxon>Bacteria</taxon>
        <taxon>Bacillati</taxon>
        <taxon>Bacillota</taxon>
        <taxon>Bacilli</taxon>
        <taxon>Bacillales</taxon>
        <taxon>Bacillaceae</taxon>
        <taxon>Bacillus</taxon>
    </lineage>
</organism>
<evidence type="ECO:0000256" key="9">
    <source>
        <dbReference type="ARBA" id="ARBA00023136"/>
    </source>
</evidence>
<dbReference type="InterPro" id="IPR003445">
    <property type="entry name" value="Cat_transpt"/>
</dbReference>
<feature type="transmembrane region" description="Helical" evidence="10">
    <location>
        <begin position="39"/>
        <end position="60"/>
    </location>
</feature>
<comment type="caution">
    <text evidence="11">The sequence shown here is derived from an EMBL/GenBank/DDBJ whole genome shotgun (WGS) entry which is preliminary data.</text>
</comment>
<dbReference type="EMBL" id="MJEH01000028">
    <property type="protein sequence ID" value="OEH92443.1"/>
    <property type="molecule type" value="Genomic_DNA"/>
</dbReference>
<gene>
    <name evidence="11" type="ORF">BFG57_15795</name>
</gene>
<feature type="transmembrane region" description="Helical" evidence="10">
    <location>
        <begin position="222"/>
        <end position="243"/>
    </location>
</feature>
<feature type="transmembrane region" description="Helical" evidence="10">
    <location>
        <begin position="12"/>
        <end position="33"/>
    </location>
</feature>
<dbReference type="NCBIfam" id="TIGR00933">
    <property type="entry name" value="2a38"/>
    <property type="match status" value="1"/>
</dbReference>
<dbReference type="STRING" id="1305675.BFG57_15795"/>
<keyword evidence="12" id="KW-1185">Reference proteome</keyword>
<evidence type="ECO:0000256" key="4">
    <source>
        <dbReference type="ARBA" id="ARBA00022538"/>
    </source>
</evidence>
<feature type="transmembrane region" description="Helical" evidence="10">
    <location>
        <begin position="127"/>
        <end position="147"/>
    </location>
</feature>
<reference evidence="11 12" key="1">
    <citation type="submission" date="2016-08" db="EMBL/GenBank/DDBJ databases">
        <title>Genome of Bacillus solimangrovi GH2-4.</title>
        <authorList>
            <person name="Lim S."/>
            <person name="Kim B.-C."/>
        </authorList>
    </citation>
    <scope>NUCLEOTIDE SEQUENCE [LARGE SCALE GENOMIC DNA]</scope>
    <source>
        <strain evidence="11 12">GH2-4</strain>
    </source>
</reference>
<dbReference type="PANTHER" id="PTHR32024:SF1">
    <property type="entry name" value="KTR SYSTEM POTASSIUM UPTAKE PROTEIN B"/>
    <property type="match status" value="1"/>
</dbReference>
<dbReference type="Pfam" id="PF02386">
    <property type="entry name" value="TrkH"/>
    <property type="match status" value="1"/>
</dbReference>